<dbReference type="AlphaFoldDB" id="X1FRY1"/>
<protein>
    <recommendedName>
        <fullName evidence="1">DNA ligase D 3'-phosphoesterase domain-containing protein</fullName>
    </recommendedName>
</protein>
<comment type="caution">
    <text evidence="2">The sequence shown here is derived from an EMBL/GenBank/DDBJ whole genome shotgun (WGS) entry which is preliminary data.</text>
</comment>
<dbReference type="NCBIfam" id="TIGR02777">
    <property type="entry name" value="LigD_PE_dom"/>
    <property type="match status" value="1"/>
</dbReference>
<dbReference type="InterPro" id="IPR014144">
    <property type="entry name" value="LigD_PE_domain"/>
</dbReference>
<proteinExistence type="predicted"/>
<evidence type="ECO:0000313" key="2">
    <source>
        <dbReference type="EMBL" id="GAH35305.1"/>
    </source>
</evidence>
<dbReference type="EMBL" id="BARU01006673">
    <property type="protein sequence ID" value="GAH35305.1"/>
    <property type="molecule type" value="Genomic_DNA"/>
</dbReference>
<gene>
    <name evidence="2" type="ORF">S03H2_13144</name>
</gene>
<evidence type="ECO:0000259" key="1">
    <source>
        <dbReference type="Pfam" id="PF13298"/>
    </source>
</evidence>
<name>X1FRY1_9ZZZZ</name>
<reference evidence="2" key="1">
    <citation type="journal article" date="2014" name="Front. Microbiol.">
        <title>High frequency of phylogenetically diverse reductive dehalogenase-homologous genes in deep subseafloor sedimentary metagenomes.</title>
        <authorList>
            <person name="Kawai M."/>
            <person name="Futagami T."/>
            <person name="Toyoda A."/>
            <person name="Takaki Y."/>
            <person name="Nishi S."/>
            <person name="Hori S."/>
            <person name="Arai W."/>
            <person name="Tsubouchi T."/>
            <person name="Morono Y."/>
            <person name="Uchiyama I."/>
            <person name="Ito T."/>
            <person name="Fujiyama A."/>
            <person name="Inagaki F."/>
            <person name="Takami H."/>
        </authorList>
    </citation>
    <scope>NUCLEOTIDE SEQUENCE</scope>
    <source>
        <strain evidence="2">Expedition CK06-06</strain>
    </source>
</reference>
<sequence length="120" mass="13650">MSGFVVQKHHATHLHYDFRLEMEGVLKSWAVPKGPPTESGIRRLAVQVDDHPVSYIDFEGDIAEGLYGAGKVEIWDRGEYELHQKEPDLLTFTLHGDRLQGEYALVHTGAGNWLLLKRKE</sequence>
<dbReference type="PANTHER" id="PTHR39465">
    <property type="entry name" value="DNA LIGASE D, 3'-PHOSPHOESTERASE DOMAIN"/>
    <property type="match status" value="1"/>
</dbReference>
<accession>X1FRY1</accession>
<dbReference type="PANTHER" id="PTHR39465:SF1">
    <property type="entry name" value="DNA LIGASE D 3'-PHOSPHOESTERASE DOMAIN-CONTAINING PROTEIN"/>
    <property type="match status" value="1"/>
</dbReference>
<feature type="domain" description="DNA ligase D 3'-phosphoesterase" evidence="1">
    <location>
        <begin position="7"/>
        <end position="106"/>
    </location>
</feature>
<organism evidence="2">
    <name type="scientific">marine sediment metagenome</name>
    <dbReference type="NCBI Taxonomy" id="412755"/>
    <lineage>
        <taxon>unclassified sequences</taxon>
        <taxon>metagenomes</taxon>
        <taxon>ecological metagenomes</taxon>
    </lineage>
</organism>
<dbReference type="Pfam" id="PF13298">
    <property type="entry name" value="LigD_N"/>
    <property type="match status" value="1"/>
</dbReference>